<evidence type="ECO:0000313" key="2">
    <source>
        <dbReference type="EMBL" id="MDV6261844.1"/>
    </source>
</evidence>
<dbReference type="RefSeq" id="WP_317564308.1">
    <property type="nucleotide sequence ID" value="NZ_JAWLJX010000002.1"/>
</dbReference>
<reference evidence="2 3" key="1">
    <citation type="submission" date="2023-10" db="EMBL/GenBank/DDBJ databases">
        <title>Development of a sustainable strategy for remediation of hydrocarbon-contaminated territories based on the waste exchange concept.</title>
        <authorList>
            <person name="Krivoruchko A."/>
        </authorList>
    </citation>
    <scope>NUCLEOTIDE SEQUENCE [LARGE SCALE GENOMIC DNA]</scope>
    <source>
        <strain evidence="2 3">IEGM 1323</strain>
    </source>
</reference>
<protein>
    <submittedName>
        <fullName evidence="2">Uncharacterized protein</fullName>
    </submittedName>
</protein>
<keyword evidence="3" id="KW-1185">Reference proteome</keyword>
<proteinExistence type="predicted"/>
<organism evidence="2 3">
    <name type="scientific">Rhodococcoides yunnanense</name>
    <dbReference type="NCBI Taxonomy" id="278209"/>
    <lineage>
        <taxon>Bacteria</taxon>
        <taxon>Bacillati</taxon>
        <taxon>Actinomycetota</taxon>
        <taxon>Actinomycetes</taxon>
        <taxon>Mycobacteriales</taxon>
        <taxon>Nocardiaceae</taxon>
        <taxon>Rhodococcoides</taxon>
    </lineage>
</organism>
<feature type="compositionally biased region" description="Gly residues" evidence="1">
    <location>
        <begin position="27"/>
        <end position="40"/>
    </location>
</feature>
<gene>
    <name evidence="2" type="ORF">R3P96_10860</name>
</gene>
<name>A0ABU4BCB6_9NOCA</name>
<evidence type="ECO:0000256" key="1">
    <source>
        <dbReference type="SAM" id="MobiDB-lite"/>
    </source>
</evidence>
<feature type="region of interest" description="Disordered" evidence="1">
    <location>
        <begin position="1"/>
        <end position="54"/>
    </location>
</feature>
<dbReference type="Proteomes" id="UP001185755">
    <property type="component" value="Unassembled WGS sequence"/>
</dbReference>
<accession>A0ABU4BCB6</accession>
<comment type="caution">
    <text evidence="2">The sequence shown here is derived from an EMBL/GenBank/DDBJ whole genome shotgun (WGS) entry which is preliminary data.</text>
</comment>
<sequence length="54" mass="5343">MGRTENAGDETPTVDKESTTPDTPKGGRPGPVDGGGGGGMATRENAPEIAEDSA</sequence>
<evidence type="ECO:0000313" key="3">
    <source>
        <dbReference type="Proteomes" id="UP001185755"/>
    </source>
</evidence>
<dbReference type="EMBL" id="JAWLJX010000002">
    <property type="protein sequence ID" value="MDV6261844.1"/>
    <property type="molecule type" value="Genomic_DNA"/>
</dbReference>